<dbReference type="SUPFAM" id="SSF55545">
    <property type="entry name" value="beta-N-acetylhexosaminidase-like domain"/>
    <property type="match status" value="1"/>
</dbReference>
<evidence type="ECO:0000259" key="8">
    <source>
        <dbReference type="Pfam" id="PF00728"/>
    </source>
</evidence>
<name>A0A9K3D0P3_9EUKA</name>
<dbReference type="PRINTS" id="PR00738">
    <property type="entry name" value="GLHYDRLASE20"/>
</dbReference>
<comment type="caution">
    <text evidence="10">The sequence shown here is derived from an EMBL/GenBank/DDBJ whole genome shotgun (WGS) entry which is preliminary data.</text>
</comment>
<dbReference type="PANTHER" id="PTHR22600">
    <property type="entry name" value="BETA-HEXOSAMINIDASE"/>
    <property type="match status" value="1"/>
</dbReference>
<dbReference type="AlphaFoldDB" id="A0A9K3D0P3"/>
<dbReference type="InterPro" id="IPR029019">
    <property type="entry name" value="HEX_eukaryotic_N"/>
</dbReference>
<dbReference type="SUPFAM" id="SSF51445">
    <property type="entry name" value="(Trans)glycosidases"/>
    <property type="match status" value="1"/>
</dbReference>
<dbReference type="Pfam" id="PF14845">
    <property type="entry name" value="Glycohydro_20b2"/>
    <property type="match status" value="1"/>
</dbReference>
<feature type="domain" description="Beta-hexosaminidase eukaryotic type N-terminal" evidence="9">
    <location>
        <begin position="73"/>
        <end position="130"/>
    </location>
</feature>
<evidence type="ECO:0000256" key="2">
    <source>
        <dbReference type="ARBA" id="ARBA00006285"/>
    </source>
</evidence>
<organism evidence="10 11">
    <name type="scientific">Kipferlia bialata</name>
    <dbReference type="NCBI Taxonomy" id="797122"/>
    <lineage>
        <taxon>Eukaryota</taxon>
        <taxon>Metamonada</taxon>
        <taxon>Carpediemonas-like organisms</taxon>
        <taxon>Kipferlia</taxon>
    </lineage>
</organism>
<comment type="similarity">
    <text evidence="2">Belongs to the glycosyl hydrolase 20 family.</text>
</comment>
<dbReference type="Pfam" id="PF00728">
    <property type="entry name" value="Glyco_hydro_20"/>
    <property type="match status" value="1"/>
</dbReference>
<accession>A0A9K3D0P3</accession>
<dbReference type="InterPro" id="IPR025705">
    <property type="entry name" value="Beta_hexosaminidase_sua/sub"/>
</dbReference>
<dbReference type="Gene3D" id="3.20.20.80">
    <property type="entry name" value="Glycosidases"/>
    <property type="match status" value="1"/>
</dbReference>
<evidence type="ECO:0000256" key="4">
    <source>
        <dbReference type="ARBA" id="ARBA00022801"/>
    </source>
</evidence>
<evidence type="ECO:0000256" key="7">
    <source>
        <dbReference type="SAM" id="SignalP"/>
    </source>
</evidence>
<dbReference type="GO" id="GO:0030203">
    <property type="term" value="P:glycosaminoglycan metabolic process"/>
    <property type="evidence" value="ECO:0007669"/>
    <property type="project" value="TreeGrafter"/>
</dbReference>
<keyword evidence="6" id="KW-0326">Glycosidase</keyword>
<protein>
    <recommendedName>
        <fullName evidence="3">beta-N-acetylhexosaminidase</fullName>
        <ecNumber evidence="3">3.2.1.52</ecNumber>
    </recommendedName>
</protein>
<reference evidence="10 11" key="1">
    <citation type="journal article" date="2018" name="PLoS ONE">
        <title>The draft genome of Kipferlia bialata reveals reductive genome evolution in fornicate parasites.</title>
        <authorList>
            <person name="Tanifuji G."/>
            <person name="Takabayashi S."/>
            <person name="Kume K."/>
            <person name="Takagi M."/>
            <person name="Nakayama T."/>
            <person name="Kamikawa R."/>
            <person name="Inagaki Y."/>
            <person name="Hashimoto T."/>
        </authorList>
    </citation>
    <scope>NUCLEOTIDE SEQUENCE [LARGE SCALE GENOMIC DNA]</scope>
    <source>
        <strain evidence="10">NY0173</strain>
    </source>
</reference>
<dbReference type="EC" id="3.2.1.52" evidence="3"/>
<evidence type="ECO:0000313" key="10">
    <source>
        <dbReference type="EMBL" id="GIQ86874.1"/>
    </source>
</evidence>
<feature type="signal peptide" evidence="7">
    <location>
        <begin position="1"/>
        <end position="16"/>
    </location>
</feature>
<keyword evidence="11" id="KW-1185">Reference proteome</keyword>
<keyword evidence="7" id="KW-0732">Signal</keyword>
<dbReference type="GO" id="GO:0016020">
    <property type="term" value="C:membrane"/>
    <property type="evidence" value="ECO:0007669"/>
    <property type="project" value="TreeGrafter"/>
</dbReference>
<dbReference type="InterPro" id="IPR017853">
    <property type="entry name" value="GH"/>
</dbReference>
<dbReference type="PANTHER" id="PTHR22600:SF21">
    <property type="entry name" value="BETA-HEXOSAMINIDASE A"/>
    <property type="match status" value="1"/>
</dbReference>
<dbReference type="GO" id="GO:0005764">
    <property type="term" value="C:lysosome"/>
    <property type="evidence" value="ECO:0007669"/>
    <property type="project" value="TreeGrafter"/>
</dbReference>
<feature type="chain" id="PRO_5039935742" description="beta-N-acetylhexosaminidase" evidence="7">
    <location>
        <begin position="17"/>
        <end position="194"/>
    </location>
</feature>
<dbReference type="GO" id="GO:0004563">
    <property type="term" value="F:beta-N-acetylhexosaminidase activity"/>
    <property type="evidence" value="ECO:0007669"/>
    <property type="project" value="UniProtKB-EC"/>
</dbReference>
<proteinExistence type="inferred from homology"/>
<feature type="non-terminal residue" evidence="10">
    <location>
        <position position="1"/>
    </location>
</feature>
<evidence type="ECO:0000256" key="5">
    <source>
        <dbReference type="ARBA" id="ARBA00023180"/>
    </source>
</evidence>
<dbReference type="Gene3D" id="3.30.379.10">
    <property type="entry name" value="Chitobiase/beta-hexosaminidase domain 2-like"/>
    <property type="match status" value="1"/>
</dbReference>
<dbReference type="InterPro" id="IPR015883">
    <property type="entry name" value="Glyco_hydro_20_cat"/>
</dbReference>
<evidence type="ECO:0000313" key="11">
    <source>
        <dbReference type="Proteomes" id="UP000265618"/>
    </source>
</evidence>
<evidence type="ECO:0000259" key="9">
    <source>
        <dbReference type="Pfam" id="PF14845"/>
    </source>
</evidence>
<feature type="domain" description="Glycoside hydrolase family 20 catalytic" evidence="8">
    <location>
        <begin position="152"/>
        <end position="194"/>
    </location>
</feature>
<gene>
    <name evidence="10" type="ORF">KIPB_008804</name>
</gene>
<evidence type="ECO:0000256" key="6">
    <source>
        <dbReference type="ARBA" id="ARBA00023295"/>
    </source>
</evidence>
<sequence length="194" mass="20899">MRVLLGLLVLVAVALADLPNLWPMPSSVTYSECNPLIGHNLSLECDGTTAVCGMVQDYWTWASPRIYPLGSPATTPGSITTITLVVFGADTALTLEVDEAYTLSVTKGAVTMTAQSVYAAMRGIETLIQMTTPEAPSTYSIQCGQVTDAPRFPWRGLMVDTARHFLSISAMKRQIDAVAIAKMNVLHVHLVDAQ</sequence>
<dbReference type="EMBL" id="BDIP01002820">
    <property type="protein sequence ID" value="GIQ86874.1"/>
    <property type="molecule type" value="Genomic_DNA"/>
</dbReference>
<evidence type="ECO:0000256" key="1">
    <source>
        <dbReference type="ARBA" id="ARBA00001231"/>
    </source>
</evidence>
<dbReference type="GO" id="GO:0005975">
    <property type="term" value="P:carbohydrate metabolic process"/>
    <property type="evidence" value="ECO:0007669"/>
    <property type="project" value="InterPro"/>
</dbReference>
<dbReference type="InterPro" id="IPR029018">
    <property type="entry name" value="Hex-like_dom2"/>
</dbReference>
<keyword evidence="5" id="KW-0325">Glycoprotein</keyword>
<dbReference type="OrthoDB" id="428480at2759"/>
<keyword evidence="4" id="KW-0378">Hydrolase</keyword>
<dbReference type="Proteomes" id="UP000265618">
    <property type="component" value="Unassembled WGS sequence"/>
</dbReference>
<comment type="catalytic activity">
    <reaction evidence="1">
        <text>Hydrolysis of terminal non-reducing N-acetyl-D-hexosamine residues in N-acetyl-beta-D-hexosaminides.</text>
        <dbReference type="EC" id="3.2.1.52"/>
    </reaction>
</comment>
<evidence type="ECO:0000256" key="3">
    <source>
        <dbReference type="ARBA" id="ARBA00012663"/>
    </source>
</evidence>